<proteinExistence type="predicted"/>
<dbReference type="GO" id="GO:0000166">
    <property type="term" value="F:nucleotide binding"/>
    <property type="evidence" value="ECO:0007669"/>
    <property type="project" value="InterPro"/>
</dbReference>
<dbReference type="GO" id="GO:0008408">
    <property type="term" value="F:3'-5' exonuclease activity"/>
    <property type="evidence" value="ECO:0007669"/>
    <property type="project" value="InterPro"/>
</dbReference>
<gene>
    <name evidence="2" type="ORF">FZC35_02460</name>
</gene>
<dbReference type="InterPro" id="IPR044876">
    <property type="entry name" value="HRDC_dom_sf"/>
</dbReference>
<dbReference type="SUPFAM" id="SSF47819">
    <property type="entry name" value="HRDC-like"/>
    <property type="match status" value="2"/>
</dbReference>
<protein>
    <submittedName>
        <fullName evidence="2">Ribonuclease D</fullName>
    </submittedName>
</protein>
<dbReference type="InterPro" id="IPR002562">
    <property type="entry name" value="3'-5'_exonuclease_dom"/>
</dbReference>
<dbReference type="InterPro" id="IPR010997">
    <property type="entry name" value="HRDC-like_sf"/>
</dbReference>
<name>A0A5C0UDT9_9PROT</name>
<dbReference type="SUPFAM" id="SSF53098">
    <property type="entry name" value="Ribonuclease H-like"/>
    <property type="match status" value="1"/>
</dbReference>
<dbReference type="AlphaFoldDB" id="A0A5C0UDT9"/>
<dbReference type="CDD" id="cd06142">
    <property type="entry name" value="RNaseD_exo"/>
    <property type="match status" value="1"/>
</dbReference>
<dbReference type="Gene3D" id="1.10.150.80">
    <property type="entry name" value="HRDC domain"/>
    <property type="match status" value="1"/>
</dbReference>
<dbReference type="InterPro" id="IPR036397">
    <property type="entry name" value="RNaseH_sf"/>
</dbReference>
<evidence type="ECO:0000313" key="3">
    <source>
        <dbReference type="Proteomes" id="UP000325155"/>
    </source>
</evidence>
<dbReference type="InterPro" id="IPR002121">
    <property type="entry name" value="HRDC_dom"/>
</dbReference>
<dbReference type="EMBL" id="CP043315">
    <property type="protein sequence ID" value="QEK38216.1"/>
    <property type="molecule type" value="Genomic_DNA"/>
</dbReference>
<dbReference type="OrthoDB" id="9800549at2"/>
<dbReference type="PANTHER" id="PTHR47649">
    <property type="entry name" value="RIBONUCLEASE D"/>
    <property type="match status" value="1"/>
</dbReference>
<evidence type="ECO:0000313" key="2">
    <source>
        <dbReference type="EMBL" id="QEK38216.1"/>
    </source>
</evidence>
<dbReference type="Gene3D" id="3.30.420.10">
    <property type="entry name" value="Ribonuclease H-like superfamily/Ribonuclease H"/>
    <property type="match status" value="1"/>
</dbReference>
<reference evidence="2 3" key="1">
    <citation type="submission" date="2019-08" db="EMBL/GenBank/DDBJ databases">
        <title>Highly reduced genomes of protist endosymbionts show evolutionary convergence.</title>
        <authorList>
            <person name="George E."/>
            <person name="Husnik F."/>
            <person name="Tashyreva D."/>
            <person name="Prokopchuk G."/>
            <person name="Horak A."/>
            <person name="Kwong W.K."/>
            <person name="Lukes J."/>
            <person name="Keeling P.J."/>
        </authorList>
    </citation>
    <scope>NUCLEOTIDE SEQUENCE [LARGE SCALE GENOMIC DNA]</scope>
    <source>
        <strain evidence="2">1605</strain>
    </source>
</reference>
<dbReference type="GO" id="GO:0003676">
    <property type="term" value="F:nucleic acid binding"/>
    <property type="evidence" value="ECO:0007669"/>
    <property type="project" value="InterPro"/>
</dbReference>
<dbReference type="Proteomes" id="UP000325155">
    <property type="component" value="Chromosome"/>
</dbReference>
<evidence type="ECO:0000259" key="1">
    <source>
        <dbReference type="SMART" id="SM00474"/>
    </source>
</evidence>
<accession>A0A5C0UDT9</accession>
<dbReference type="InterPro" id="IPR012337">
    <property type="entry name" value="RNaseH-like_sf"/>
</dbReference>
<sequence length="363" mass="42419">MNNDCNIADDEKNNAIDNAKNHVIDNAVFIDNKVDLDNFIITLEAPEIIYFDTEFHRRNTYWSTLCLIQLKINNKIAIIDAQKVEIKNTLIAEMFANSEILKVCHACEQDLNVLKHAEISIENCFDTQIAASFCQLGHNMSYQNLTKQIVDVELEKKYQDAIWNVRPLTKEMLEYAKYDVMYLDVIFKSLSCKLKNTNRYEWVKEEVSNIKYNPKKKSMIHLWRDKLAQKKNIPPGWILNNKILHSISCETDRNKIKSMIPDKLQIYLQDIMDILNSSTKQKDNIDANLQNALHILIKIIAENENIPASWLCSSEQVRFICANGKLQYKYGWRYEMLNQSINDFLNDKISISCKNNKMHIKNK</sequence>
<dbReference type="Pfam" id="PF00570">
    <property type="entry name" value="HRDC"/>
    <property type="match status" value="1"/>
</dbReference>
<dbReference type="Pfam" id="PF01612">
    <property type="entry name" value="DNA_pol_A_exo1"/>
    <property type="match status" value="1"/>
</dbReference>
<dbReference type="InterPro" id="IPR051086">
    <property type="entry name" value="RNase_D-like"/>
</dbReference>
<dbReference type="GO" id="GO:0006139">
    <property type="term" value="P:nucleobase-containing compound metabolic process"/>
    <property type="evidence" value="ECO:0007669"/>
    <property type="project" value="InterPro"/>
</dbReference>
<dbReference type="SMART" id="SM00474">
    <property type="entry name" value="35EXOc"/>
    <property type="match status" value="1"/>
</dbReference>
<feature type="domain" description="3'-5' exonuclease" evidence="1">
    <location>
        <begin position="27"/>
        <end position="195"/>
    </location>
</feature>
<dbReference type="PANTHER" id="PTHR47649:SF1">
    <property type="entry name" value="RIBONUCLEASE D"/>
    <property type="match status" value="1"/>
</dbReference>
<dbReference type="RefSeq" id="WP_148981063.1">
    <property type="nucleotide sequence ID" value="NZ_CP043315.1"/>
</dbReference>
<dbReference type="KEGG" id="cip:FZC35_02460"/>
<keyword evidence="3" id="KW-1185">Reference proteome</keyword>
<organism evidence="2 3">
    <name type="scientific">Candidatus Cytomitobacter indipagum</name>
    <dbReference type="NCBI Taxonomy" id="2601575"/>
    <lineage>
        <taxon>Bacteria</taxon>
        <taxon>Pseudomonadati</taxon>
        <taxon>Pseudomonadota</taxon>
        <taxon>Alphaproteobacteria</taxon>
        <taxon>Holosporales</taxon>
        <taxon>Holosporaceae</taxon>
        <taxon>Candidatus Cytomitobacter</taxon>
    </lineage>
</organism>